<keyword evidence="7 11" id="KW-0418">Kinase</keyword>
<dbReference type="EMBL" id="JACHOR010000002">
    <property type="protein sequence ID" value="MBB5745378.1"/>
    <property type="molecule type" value="Genomic_DNA"/>
</dbReference>
<comment type="caution">
    <text evidence="11">Lacks conserved residue(s) required for the propagation of feature annotation.</text>
</comment>
<comment type="subunit">
    <text evidence="11">Monomer.</text>
</comment>
<evidence type="ECO:0000256" key="4">
    <source>
        <dbReference type="ARBA" id="ARBA00022605"/>
    </source>
</evidence>
<keyword evidence="11" id="KW-0460">Magnesium</keyword>
<dbReference type="PANTHER" id="PTHR21087:SF16">
    <property type="entry name" value="SHIKIMATE KINASE 1, CHLOROPLASTIC"/>
    <property type="match status" value="1"/>
</dbReference>
<accession>A0A7W9FFB2</accession>
<evidence type="ECO:0000256" key="1">
    <source>
        <dbReference type="ARBA" id="ARBA00004842"/>
    </source>
</evidence>
<dbReference type="PRINTS" id="PR01100">
    <property type="entry name" value="SHIKIMTKNASE"/>
</dbReference>
<dbReference type="InterPro" id="IPR031322">
    <property type="entry name" value="Shikimate/glucono_kinase"/>
</dbReference>
<evidence type="ECO:0000256" key="6">
    <source>
        <dbReference type="ARBA" id="ARBA00022741"/>
    </source>
</evidence>
<keyword evidence="6 11" id="KW-0547">Nucleotide-binding</keyword>
<keyword evidence="11" id="KW-0963">Cytoplasm</keyword>
<proteinExistence type="inferred from homology"/>
<keyword evidence="9 11" id="KW-0057">Aromatic amino acid biosynthesis</keyword>
<dbReference type="HAMAP" id="MF_00109">
    <property type="entry name" value="Shikimate_kinase"/>
    <property type="match status" value="1"/>
</dbReference>
<name>A0A7W9FFB2_9CAUL</name>
<evidence type="ECO:0000256" key="10">
    <source>
        <dbReference type="ARBA" id="ARBA00048567"/>
    </source>
</evidence>
<evidence type="ECO:0000256" key="11">
    <source>
        <dbReference type="HAMAP-Rule" id="MF_00109"/>
    </source>
</evidence>
<feature type="binding site" evidence="11">
    <location>
        <begin position="32"/>
        <end position="37"/>
    </location>
    <ligand>
        <name>ATP</name>
        <dbReference type="ChEBI" id="CHEBI:30616"/>
    </ligand>
</feature>
<dbReference type="SUPFAM" id="SSF52540">
    <property type="entry name" value="P-loop containing nucleoside triphosphate hydrolases"/>
    <property type="match status" value="1"/>
</dbReference>
<evidence type="ECO:0000313" key="12">
    <source>
        <dbReference type="EMBL" id="MBB5745378.1"/>
    </source>
</evidence>
<dbReference type="NCBIfam" id="NF010552">
    <property type="entry name" value="PRK13946.1"/>
    <property type="match status" value="1"/>
</dbReference>
<comment type="pathway">
    <text evidence="1 11">Metabolic intermediate biosynthesis; chorismate biosynthesis; chorismate from D-erythrose 4-phosphate and phosphoenolpyruvate: step 5/7.</text>
</comment>
<keyword evidence="8 11" id="KW-0067">ATP-binding</keyword>
<evidence type="ECO:0000256" key="2">
    <source>
        <dbReference type="ARBA" id="ARBA00006997"/>
    </source>
</evidence>
<comment type="subcellular location">
    <subcellularLocation>
        <location evidence="11">Cytoplasm</location>
    </subcellularLocation>
</comment>
<dbReference type="RefSeq" id="WP_183212378.1">
    <property type="nucleotide sequence ID" value="NZ_JACHOR010000002.1"/>
</dbReference>
<comment type="caution">
    <text evidence="12">The sequence shown here is derived from an EMBL/GenBank/DDBJ whole genome shotgun (WGS) entry which is preliminary data.</text>
</comment>
<dbReference type="GO" id="GO:0005524">
    <property type="term" value="F:ATP binding"/>
    <property type="evidence" value="ECO:0007669"/>
    <property type="project" value="UniProtKB-UniRule"/>
</dbReference>
<organism evidence="12 13">
    <name type="scientific">Brevundimonas variabilis</name>
    <dbReference type="NCBI Taxonomy" id="74312"/>
    <lineage>
        <taxon>Bacteria</taxon>
        <taxon>Pseudomonadati</taxon>
        <taxon>Pseudomonadota</taxon>
        <taxon>Alphaproteobacteria</taxon>
        <taxon>Caulobacterales</taxon>
        <taxon>Caulobacteraceae</taxon>
        <taxon>Brevundimonas</taxon>
    </lineage>
</organism>
<comment type="cofactor">
    <cofactor evidence="11">
        <name>Mg(2+)</name>
        <dbReference type="ChEBI" id="CHEBI:18420"/>
    </cofactor>
    <text evidence="11">Binds 1 Mg(2+) ion per subunit.</text>
</comment>
<dbReference type="GO" id="GO:0000287">
    <property type="term" value="F:magnesium ion binding"/>
    <property type="evidence" value="ECO:0007669"/>
    <property type="project" value="UniProtKB-UniRule"/>
</dbReference>
<keyword evidence="11" id="KW-0479">Metal-binding</keyword>
<dbReference type="GO" id="GO:0008652">
    <property type="term" value="P:amino acid biosynthetic process"/>
    <property type="evidence" value="ECO:0007669"/>
    <property type="project" value="UniProtKB-KW"/>
</dbReference>
<comment type="function">
    <text evidence="11">Catalyzes the specific phosphorylation of the 3-hydroxyl group of shikimic acid using ATP as a cosubstrate.</text>
</comment>
<protein>
    <recommendedName>
        <fullName evidence="3 11">Shikimate kinase</fullName>
        <shortName evidence="11">SK</shortName>
        <ecNumber evidence="3 11">2.7.1.71</ecNumber>
    </recommendedName>
</protein>
<dbReference type="UniPathway" id="UPA00053">
    <property type="reaction ID" value="UER00088"/>
</dbReference>
<evidence type="ECO:0000256" key="3">
    <source>
        <dbReference type="ARBA" id="ARBA00012154"/>
    </source>
</evidence>
<keyword evidence="5 11" id="KW-0808">Transferase</keyword>
<dbReference type="InterPro" id="IPR023000">
    <property type="entry name" value="Shikimate_kinase_CS"/>
</dbReference>
<keyword evidence="13" id="KW-1185">Reference proteome</keyword>
<gene>
    <name evidence="11" type="primary">aroK</name>
    <name evidence="12" type="ORF">GGR13_000962</name>
</gene>
<dbReference type="InterPro" id="IPR027417">
    <property type="entry name" value="P-loop_NTPase"/>
</dbReference>
<evidence type="ECO:0000256" key="7">
    <source>
        <dbReference type="ARBA" id="ARBA00022777"/>
    </source>
</evidence>
<dbReference type="AlphaFoldDB" id="A0A7W9FFB2"/>
<dbReference type="PANTHER" id="PTHR21087">
    <property type="entry name" value="SHIKIMATE KINASE"/>
    <property type="match status" value="1"/>
</dbReference>
<dbReference type="GO" id="GO:0004765">
    <property type="term" value="F:shikimate kinase activity"/>
    <property type="evidence" value="ECO:0007669"/>
    <property type="project" value="UniProtKB-UniRule"/>
</dbReference>
<feature type="binding site" evidence="11">
    <location>
        <position position="78"/>
    </location>
    <ligand>
        <name>substrate</name>
    </ligand>
</feature>
<reference evidence="12 13" key="1">
    <citation type="submission" date="2020-08" db="EMBL/GenBank/DDBJ databases">
        <title>Genomic Encyclopedia of Type Strains, Phase IV (KMG-IV): sequencing the most valuable type-strain genomes for metagenomic binning, comparative biology and taxonomic classification.</title>
        <authorList>
            <person name="Goeker M."/>
        </authorList>
    </citation>
    <scope>NUCLEOTIDE SEQUENCE [LARGE SCALE GENOMIC DNA]</scope>
    <source>
        <strain evidence="12 13">DSM 4737</strain>
    </source>
</reference>
<evidence type="ECO:0000256" key="5">
    <source>
        <dbReference type="ARBA" id="ARBA00022679"/>
    </source>
</evidence>
<dbReference type="Proteomes" id="UP000545037">
    <property type="component" value="Unassembled WGS sequence"/>
</dbReference>
<dbReference type="GO" id="GO:0009423">
    <property type="term" value="P:chorismate biosynthetic process"/>
    <property type="evidence" value="ECO:0007669"/>
    <property type="project" value="UniProtKB-UniRule"/>
</dbReference>
<feature type="binding site" evidence="11">
    <location>
        <position position="36"/>
    </location>
    <ligand>
        <name>Mg(2+)</name>
        <dbReference type="ChEBI" id="CHEBI:18420"/>
    </ligand>
</feature>
<feature type="binding site" evidence="11">
    <location>
        <position position="138"/>
    </location>
    <ligand>
        <name>ATP</name>
        <dbReference type="ChEBI" id="CHEBI:30616"/>
    </ligand>
</feature>
<dbReference type="GO" id="GO:0009073">
    <property type="term" value="P:aromatic amino acid family biosynthetic process"/>
    <property type="evidence" value="ECO:0007669"/>
    <property type="project" value="UniProtKB-KW"/>
</dbReference>
<dbReference type="Pfam" id="PF01202">
    <property type="entry name" value="SKI"/>
    <property type="match status" value="1"/>
</dbReference>
<dbReference type="PROSITE" id="PS01128">
    <property type="entry name" value="SHIKIMATE_KINASE"/>
    <property type="match status" value="1"/>
</dbReference>
<feature type="binding site" evidence="11">
    <location>
        <position position="54"/>
    </location>
    <ligand>
        <name>substrate</name>
    </ligand>
</feature>
<sequence length="198" mass="21103">MPATLDSLPVTTPDNGPIPYPERTIALVGLMGVGKSTVGRRLAARLGLPFHDGDEVIEEAAGMSVSDIFAQLGEAEFRAGEARVMRRLLEAPRMVLATGGGAVLNAETRALLRTRATTVWLKADLAVVASRVQRRDTRPLLRGKDPLQALSAMAEVRYPVYATADVTVEVGAGAHAQSVEAIMTGLSAFWARQAEETP</sequence>
<comment type="similarity">
    <text evidence="2 11">Belongs to the shikimate kinase family.</text>
</comment>
<evidence type="ECO:0000256" key="9">
    <source>
        <dbReference type="ARBA" id="ARBA00023141"/>
    </source>
</evidence>
<keyword evidence="4 11" id="KW-0028">Amino-acid biosynthesis</keyword>
<feature type="binding site" evidence="11">
    <location>
        <position position="157"/>
    </location>
    <ligand>
        <name>substrate</name>
    </ligand>
</feature>
<evidence type="ECO:0000313" key="13">
    <source>
        <dbReference type="Proteomes" id="UP000545037"/>
    </source>
</evidence>
<dbReference type="InterPro" id="IPR000623">
    <property type="entry name" value="Shikimate_kinase/TSH1"/>
</dbReference>
<dbReference type="Gene3D" id="3.40.50.300">
    <property type="entry name" value="P-loop containing nucleotide triphosphate hydrolases"/>
    <property type="match status" value="1"/>
</dbReference>
<dbReference type="GO" id="GO:0005829">
    <property type="term" value="C:cytosol"/>
    <property type="evidence" value="ECO:0007669"/>
    <property type="project" value="TreeGrafter"/>
</dbReference>
<dbReference type="EC" id="2.7.1.71" evidence="3 11"/>
<dbReference type="CDD" id="cd00464">
    <property type="entry name" value="SK"/>
    <property type="match status" value="1"/>
</dbReference>
<feature type="binding site" evidence="11">
    <location>
        <position position="100"/>
    </location>
    <ligand>
        <name>substrate</name>
    </ligand>
</feature>
<evidence type="ECO:0000256" key="8">
    <source>
        <dbReference type="ARBA" id="ARBA00022840"/>
    </source>
</evidence>
<comment type="catalytic activity">
    <reaction evidence="10 11">
        <text>shikimate + ATP = 3-phosphoshikimate + ADP + H(+)</text>
        <dbReference type="Rhea" id="RHEA:13121"/>
        <dbReference type="ChEBI" id="CHEBI:15378"/>
        <dbReference type="ChEBI" id="CHEBI:30616"/>
        <dbReference type="ChEBI" id="CHEBI:36208"/>
        <dbReference type="ChEBI" id="CHEBI:145989"/>
        <dbReference type="ChEBI" id="CHEBI:456216"/>
        <dbReference type="EC" id="2.7.1.71"/>
    </reaction>
</comment>